<dbReference type="OrthoDB" id="5906493at2759"/>
<reference evidence="3 4" key="1">
    <citation type="submission" date="2020-08" db="EMBL/GenBank/DDBJ databases">
        <authorList>
            <person name="Koutsovoulos G."/>
            <person name="Danchin GJ E."/>
        </authorList>
    </citation>
    <scope>NUCLEOTIDE SEQUENCE [LARGE SCALE GENOMIC DNA]</scope>
</reference>
<evidence type="ECO:0000256" key="1">
    <source>
        <dbReference type="SAM" id="Coils"/>
    </source>
</evidence>
<organism evidence="3 4">
    <name type="scientific">Meloidogyne enterolobii</name>
    <name type="common">Root-knot nematode worm</name>
    <name type="synonym">Meloidogyne mayaguensis</name>
    <dbReference type="NCBI Taxonomy" id="390850"/>
    <lineage>
        <taxon>Eukaryota</taxon>
        <taxon>Metazoa</taxon>
        <taxon>Ecdysozoa</taxon>
        <taxon>Nematoda</taxon>
        <taxon>Chromadorea</taxon>
        <taxon>Rhabditida</taxon>
        <taxon>Tylenchina</taxon>
        <taxon>Tylenchomorpha</taxon>
        <taxon>Tylenchoidea</taxon>
        <taxon>Meloidogynidae</taxon>
        <taxon>Meloidogyninae</taxon>
        <taxon>Meloidogyne</taxon>
    </lineage>
</organism>
<evidence type="ECO:0000313" key="3">
    <source>
        <dbReference type="EMBL" id="CAD2168583.1"/>
    </source>
</evidence>
<dbReference type="Proteomes" id="UP000580250">
    <property type="component" value="Unassembled WGS sequence"/>
</dbReference>
<sequence length="338" mass="37786">MVKTSEPSTTLLDNNGDPICKSHQASDDDASNANDFNKKSQNGGNTSFFDLPGSSINSTTNTSTSTSSGHLTVEKYILQLQQKDERIRTLKDENKRLRSTLLSKTSEFQIRVDELVTELERQAEIVKKLQNELAICRRNAANNTYNESASRDLVSKKLSTSGSFISHNPSFVSPKSTNTSPYKNIRTNDLQTDDILAKLQSFNERNGVVDVQKQQQQIILGSKKKKSSLKSPPIIQKQQSCEVPLIFQNAFAWGRVATLADIIFADPTLADPTFADPTFADPDTCRYDTCRSDICRSDFCRLDPFRSLLYLTYTPWSVCCCGGTLGCHLIDDRNRIML</sequence>
<feature type="coiled-coil region" evidence="1">
    <location>
        <begin position="73"/>
        <end position="139"/>
    </location>
</feature>
<feature type="compositionally biased region" description="Low complexity" evidence="2">
    <location>
        <begin position="54"/>
        <end position="68"/>
    </location>
</feature>
<name>A0A6V7V0X5_MELEN</name>
<keyword evidence="1" id="KW-0175">Coiled coil</keyword>
<feature type="region of interest" description="Disordered" evidence="2">
    <location>
        <begin position="1"/>
        <end position="68"/>
    </location>
</feature>
<feature type="compositionally biased region" description="Polar residues" evidence="2">
    <location>
        <begin position="39"/>
        <end position="48"/>
    </location>
</feature>
<evidence type="ECO:0000313" key="4">
    <source>
        <dbReference type="Proteomes" id="UP000580250"/>
    </source>
</evidence>
<proteinExistence type="predicted"/>
<comment type="caution">
    <text evidence="3">The sequence shown here is derived from an EMBL/GenBank/DDBJ whole genome shotgun (WGS) entry which is preliminary data.</text>
</comment>
<protein>
    <submittedName>
        <fullName evidence="3">Uncharacterized protein</fullName>
    </submittedName>
</protein>
<accession>A0A6V7V0X5</accession>
<gene>
    <name evidence="3" type="ORF">MENT_LOCUS19960</name>
</gene>
<dbReference type="AlphaFoldDB" id="A0A6V7V0X5"/>
<dbReference type="EMBL" id="CAJEWN010000143">
    <property type="protein sequence ID" value="CAD2168583.1"/>
    <property type="molecule type" value="Genomic_DNA"/>
</dbReference>
<feature type="compositionally biased region" description="Polar residues" evidence="2">
    <location>
        <begin position="1"/>
        <end position="13"/>
    </location>
</feature>
<evidence type="ECO:0000256" key="2">
    <source>
        <dbReference type="SAM" id="MobiDB-lite"/>
    </source>
</evidence>